<dbReference type="SUPFAM" id="SSF46785">
    <property type="entry name" value="Winged helix' DNA-binding domain"/>
    <property type="match status" value="1"/>
</dbReference>
<name>A0A0S3QVA5_THET7</name>
<dbReference type="Gene3D" id="1.10.10.10">
    <property type="entry name" value="Winged helix-like DNA-binding domain superfamily/Winged helix DNA-binding domain"/>
    <property type="match status" value="1"/>
</dbReference>
<dbReference type="EMBL" id="AP013035">
    <property type="protein sequence ID" value="BAT72264.1"/>
    <property type="molecule type" value="Genomic_DNA"/>
</dbReference>
<dbReference type="AlphaFoldDB" id="A0A0S3QVA5"/>
<dbReference type="SUPFAM" id="SSF53335">
    <property type="entry name" value="S-adenosyl-L-methionine-dependent methyltransferases"/>
    <property type="match status" value="1"/>
</dbReference>
<dbReference type="Pfam" id="PF00891">
    <property type="entry name" value="Methyltransf_2"/>
    <property type="match status" value="1"/>
</dbReference>
<gene>
    <name evidence="6" type="ORF">TST_1478</name>
</gene>
<evidence type="ECO:0000313" key="7">
    <source>
        <dbReference type="Proteomes" id="UP000063234"/>
    </source>
</evidence>
<evidence type="ECO:0000256" key="1">
    <source>
        <dbReference type="ARBA" id="ARBA00022603"/>
    </source>
</evidence>
<proteinExistence type="predicted"/>
<dbReference type="InterPro" id="IPR036390">
    <property type="entry name" value="WH_DNA-bd_sf"/>
</dbReference>
<dbReference type="KEGG" id="ttk:TST_1478"/>
<dbReference type="STRING" id="1298851.TST_1478"/>
<feature type="active site" description="Proton acceptor" evidence="4">
    <location>
        <position position="209"/>
    </location>
</feature>
<evidence type="ECO:0000313" key="6">
    <source>
        <dbReference type="EMBL" id="BAT72264.1"/>
    </source>
</evidence>
<keyword evidence="1 6" id="KW-0489">Methyltransferase</keyword>
<reference evidence="7" key="1">
    <citation type="journal article" date="2018" name="Science">
        <title>A primordial and reversible TCA cycle in a facultatively chemolithoautotrophic thermophile.</title>
        <authorList>
            <person name="Nunoura T."/>
            <person name="Chikaraishi Y."/>
            <person name="Izaki R."/>
            <person name="Suwa T."/>
            <person name="Sato T."/>
            <person name="Harada T."/>
            <person name="Mori K."/>
            <person name="Kato Y."/>
            <person name="Miyazaki M."/>
            <person name="Shimamura S."/>
            <person name="Yanagawa K."/>
            <person name="Shuto A."/>
            <person name="Ohkouchi N."/>
            <person name="Fujita N."/>
            <person name="Takaki Y."/>
            <person name="Atomi H."/>
            <person name="Takai K."/>
        </authorList>
    </citation>
    <scope>NUCLEOTIDE SEQUENCE [LARGE SCALE GENOMIC DNA]</scope>
    <source>
        <strain evidence="7">DSM 17441 / JCM 13301 / NBRC 103674 / ABI70S6</strain>
    </source>
</reference>
<evidence type="ECO:0000256" key="4">
    <source>
        <dbReference type="PIRSR" id="PIRSR005739-1"/>
    </source>
</evidence>
<dbReference type="GO" id="GO:0008171">
    <property type="term" value="F:O-methyltransferase activity"/>
    <property type="evidence" value="ECO:0007669"/>
    <property type="project" value="InterPro"/>
</dbReference>
<sequence>MIKAFVNSGLASLLVAKDYTVSELAQALNLREEGVQKVLKVLAFQGIVEEEQGRYRLKEAYRRFFDKNSPFYVGPYFKHAERLMENWIRLDDALKAPLKKEKPSGTFFADLARGLFSMNWQFAWILFGEMGHKKKVLDVGCGSCVWSIPFAVNRAEVVGLDFPEVMENAAKFCVKSMNVLHRYSFIEGDLFDVEWGSGYDLVIMAQILHSNSPEQVTGIFERAKRAVSSDGEVVVVEFVDGYGKFPAVFDINMFLNTKGGKVYSRKELDEIASNYGLSLKREIPIDLERGVLGLVFA</sequence>
<dbReference type="InterPro" id="IPR036388">
    <property type="entry name" value="WH-like_DNA-bd_sf"/>
</dbReference>
<evidence type="ECO:0000256" key="2">
    <source>
        <dbReference type="ARBA" id="ARBA00022679"/>
    </source>
</evidence>
<dbReference type="CDD" id="cd02440">
    <property type="entry name" value="AdoMet_MTases"/>
    <property type="match status" value="1"/>
</dbReference>
<dbReference type="InterPro" id="IPR016461">
    <property type="entry name" value="COMT-like"/>
</dbReference>
<dbReference type="Gene3D" id="3.40.50.150">
    <property type="entry name" value="Vaccinia Virus protein VP39"/>
    <property type="match status" value="1"/>
</dbReference>
<dbReference type="InterPro" id="IPR001077">
    <property type="entry name" value="COMT_C"/>
</dbReference>
<dbReference type="InterPro" id="IPR029063">
    <property type="entry name" value="SAM-dependent_MTases_sf"/>
</dbReference>
<feature type="domain" description="O-methyltransferase C-terminal" evidence="5">
    <location>
        <begin position="135"/>
        <end position="276"/>
    </location>
</feature>
<organism evidence="6 7">
    <name type="scientific">Thermosulfidibacter takaii (strain DSM 17441 / JCM 13301 / NBRC 103674 / ABI70S6)</name>
    <dbReference type="NCBI Taxonomy" id="1298851"/>
    <lineage>
        <taxon>Bacteria</taxon>
        <taxon>Pseudomonadati</taxon>
        <taxon>Thermosulfidibacterota</taxon>
        <taxon>Thermosulfidibacteria</taxon>
        <taxon>Thermosulfidibacterales</taxon>
        <taxon>Thermosulfidibacteraceae</taxon>
    </lineage>
</organism>
<evidence type="ECO:0000259" key="5">
    <source>
        <dbReference type="Pfam" id="PF00891"/>
    </source>
</evidence>
<protein>
    <submittedName>
        <fullName evidence="6">SAM-dependent methyltransferase</fullName>
    </submittedName>
</protein>
<evidence type="ECO:0000256" key="3">
    <source>
        <dbReference type="ARBA" id="ARBA00022691"/>
    </source>
</evidence>
<dbReference type="Proteomes" id="UP000063234">
    <property type="component" value="Chromosome"/>
</dbReference>
<keyword evidence="2 6" id="KW-0808">Transferase</keyword>
<dbReference type="GO" id="GO:0032259">
    <property type="term" value="P:methylation"/>
    <property type="evidence" value="ECO:0007669"/>
    <property type="project" value="UniProtKB-KW"/>
</dbReference>
<dbReference type="PANTHER" id="PTHR11746">
    <property type="entry name" value="O-METHYLTRANSFERASE"/>
    <property type="match status" value="1"/>
</dbReference>
<keyword evidence="7" id="KW-1185">Reference proteome</keyword>
<dbReference type="PIRSF" id="PIRSF005739">
    <property type="entry name" value="O-mtase"/>
    <property type="match status" value="1"/>
</dbReference>
<keyword evidence="3" id="KW-0949">S-adenosyl-L-methionine</keyword>
<accession>A0A0S3QVA5</accession>